<comment type="subcellular location">
    <subcellularLocation>
        <location evidence="5">Cytoplasm</location>
    </subcellularLocation>
</comment>
<keyword evidence="5" id="KW-0963">Cytoplasm</keyword>
<dbReference type="CDD" id="cd02022">
    <property type="entry name" value="DPCK"/>
    <property type="match status" value="1"/>
</dbReference>
<keyword evidence="4 5" id="KW-0173">Coenzyme A biosynthesis</keyword>
<reference evidence="7 8" key="1">
    <citation type="submission" date="2021-10" db="EMBL/GenBank/DDBJ databases">
        <authorList>
            <person name="Koch H."/>
        </authorList>
    </citation>
    <scope>NUCLEOTIDE SEQUENCE [LARGE SCALE GENOMIC DNA]</scope>
    <source>
        <strain evidence="7">6680</strain>
    </source>
</reference>
<dbReference type="InterPro" id="IPR027417">
    <property type="entry name" value="P-loop_NTPase"/>
</dbReference>
<evidence type="ECO:0000256" key="2">
    <source>
        <dbReference type="ARBA" id="ARBA00022741"/>
    </source>
</evidence>
<dbReference type="PROSITE" id="PS51219">
    <property type="entry name" value="DPCK"/>
    <property type="match status" value="1"/>
</dbReference>
<dbReference type="HAMAP" id="MF_00376">
    <property type="entry name" value="Dephospho_CoA_kinase"/>
    <property type="match status" value="1"/>
</dbReference>
<dbReference type="NCBIfam" id="TIGR00152">
    <property type="entry name" value="dephospho-CoA kinase"/>
    <property type="match status" value="1"/>
</dbReference>
<dbReference type="RefSeq" id="WP_239795599.1">
    <property type="nucleotide sequence ID" value="NZ_OU912926.1"/>
</dbReference>
<dbReference type="Gene3D" id="3.40.50.300">
    <property type="entry name" value="P-loop containing nucleotide triphosphate hydrolases"/>
    <property type="match status" value="1"/>
</dbReference>
<evidence type="ECO:0000256" key="5">
    <source>
        <dbReference type="HAMAP-Rule" id="MF_00376"/>
    </source>
</evidence>
<evidence type="ECO:0000313" key="7">
    <source>
        <dbReference type="EMBL" id="CAG9931502.1"/>
    </source>
</evidence>
<sequence>MIYRVGLTGGIGSGKSTVASLFKECGVLVIDSDVISHQITQSGGIAIAAIRTAFGDDYIDTSGALNRVLMRQLIFSDHAAKLKLEAILHPLIRAQILVQVDDANINNTLASPYLLLVIPLLFETLNYRELVQRTLVVDCAETTQVARTMQRSGLDEQTVRTIMASQITRAERLRLADEIIQNDGNLDILREQITKLHQHYLAISSGIG</sequence>
<comment type="pathway">
    <text evidence="5">Cofactor biosynthesis; coenzyme A biosynthesis; CoA from (R)-pantothenate: step 5/5.</text>
</comment>
<dbReference type="PANTHER" id="PTHR10695:SF46">
    <property type="entry name" value="BIFUNCTIONAL COENZYME A SYNTHASE-RELATED"/>
    <property type="match status" value="1"/>
</dbReference>
<accession>A0ABN8AIV2</accession>
<comment type="function">
    <text evidence="5">Catalyzes the phosphorylation of the 3'-hydroxyl group of dephosphocoenzyme A to form coenzyme A.</text>
</comment>
<organism evidence="7 8">
    <name type="scientific">Candidatus Nitrotoga arctica</name>
    <dbReference type="NCBI Taxonomy" id="453162"/>
    <lineage>
        <taxon>Bacteria</taxon>
        <taxon>Pseudomonadati</taxon>
        <taxon>Pseudomonadota</taxon>
        <taxon>Betaproteobacteria</taxon>
        <taxon>Nitrosomonadales</taxon>
        <taxon>Gallionellaceae</taxon>
        <taxon>Candidatus Nitrotoga</taxon>
    </lineage>
</organism>
<dbReference type="GO" id="GO:0004140">
    <property type="term" value="F:dephospho-CoA kinase activity"/>
    <property type="evidence" value="ECO:0007669"/>
    <property type="project" value="UniProtKB-EC"/>
</dbReference>
<keyword evidence="3 5" id="KW-0067">ATP-binding</keyword>
<proteinExistence type="inferred from homology"/>
<name>A0ABN8AIV2_9PROT</name>
<keyword evidence="5 7" id="KW-0808">Transferase</keyword>
<protein>
    <recommendedName>
        <fullName evidence="5 6">Dephospho-CoA kinase</fullName>
        <ecNumber evidence="5 6">2.7.1.24</ecNumber>
    </recommendedName>
    <alternativeName>
        <fullName evidence="5">Dephosphocoenzyme A kinase</fullName>
    </alternativeName>
</protein>
<evidence type="ECO:0000256" key="6">
    <source>
        <dbReference type="NCBIfam" id="TIGR00152"/>
    </source>
</evidence>
<evidence type="ECO:0000313" key="8">
    <source>
        <dbReference type="Proteomes" id="UP000839052"/>
    </source>
</evidence>
<dbReference type="EC" id="2.7.1.24" evidence="5 6"/>
<gene>
    <name evidence="5 7" type="primary">coaE</name>
    <name evidence="7" type="ORF">NTG6680_0249</name>
</gene>
<keyword evidence="5 7" id="KW-0418">Kinase</keyword>
<evidence type="ECO:0000256" key="1">
    <source>
        <dbReference type="ARBA" id="ARBA00009018"/>
    </source>
</evidence>
<evidence type="ECO:0000256" key="3">
    <source>
        <dbReference type="ARBA" id="ARBA00022840"/>
    </source>
</evidence>
<dbReference type="Proteomes" id="UP000839052">
    <property type="component" value="Chromosome"/>
</dbReference>
<dbReference type="PANTHER" id="PTHR10695">
    <property type="entry name" value="DEPHOSPHO-COA KINASE-RELATED"/>
    <property type="match status" value="1"/>
</dbReference>
<evidence type="ECO:0000256" key="4">
    <source>
        <dbReference type="ARBA" id="ARBA00022993"/>
    </source>
</evidence>
<comment type="catalytic activity">
    <reaction evidence="5">
        <text>3'-dephospho-CoA + ATP = ADP + CoA + H(+)</text>
        <dbReference type="Rhea" id="RHEA:18245"/>
        <dbReference type="ChEBI" id="CHEBI:15378"/>
        <dbReference type="ChEBI" id="CHEBI:30616"/>
        <dbReference type="ChEBI" id="CHEBI:57287"/>
        <dbReference type="ChEBI" id="CHEBI:57328"/>
        <dbReference type="ChEBI" id="CHEBI:456216"/>
        <dbReference type="EC" id="2.7.1.24"/>
    </reaction>
</comment>
<comment type="similarity">
    <text evidence="1 5">Belongs to the CoaE family.</text>
</comment>
<dbReference type="EMBL" id="OU912926">
    <property type="protein sequence ID" value="CAG9931502.1"/>
    <property type="molecule type" value="Genomic_DNA"/>
</dbReference>
<keyword evidence="2 5" id="KW-0547">Nucleotide-binding</keyword>
<keyword evidence="8" id="KW-1185">Reference proteome</keyword>
<dbReference type="Pfam" id="PF01121">
    <property type="entry name" value="CoaE"/>
    <property type="match status" value="1"/>
</dbReference>
<dbReference type="SUPFAM" id="SSF52540">
    <property type="entry name" value="P-loop containing nucleoside triphosphate hydrolases"/>
    <property type="match status" value="1"/>
</dbReference>
<feature type="binding site" evidence="5">
    <location>
        <begin position="12"/>
        <end position="17"/>
    </location>
    <ligand>
        <name>ATP</name>
        <dbReference type="ChEBI" id="CHEBI:30616"/>
    </ligand>
</feature>
<dbReference type="InterPro" id="IPR001977">
    <property type="entry name" value="Depp_CoAkinase"/>
</dbReference>